<dbReference type="AlphaFoldDB" id="A0A238ZF75"/>
<dbReference type="SMART" id="SM00065">
    <property type="entry name" value="GAF"/>
    <property type="match status" value="1"/>
</dbReference>
<dbReference type="Proteomes" id="UP000198324">
    <property type="component" value="Unassembled WGS sequence"/>
</dbReference>
<dbReference type="InterPro" id="IPR029016">
    <property type="entry name" value="GAF-like_dom_sf"/>
</dbReference>
<evidence type="ECO:0000259" key="1">
    <source>
        <dbReference type="SMART" id="SM00065"/>
    </source>
</evidence>
<gene>
    <name evidence="2" type="ORF">SAMN04488503_1446</name>
</gene>
<dbReference type="RefSeq" id="WP_089273175.1">
    <property type="nucleotide sequence ID" value="NZ_FZOC01000002.1"/>
</dbReference>
<proteinExistence type="predicted"/>
<evidence type="ECO:0000313" key="2">
    <source>
        <dbReference type="EMBL" id="SNR81314.1"/>
    </source>
</evidence>
<accession>A0A238ZF75</accession>
<dbReference type="Gene3D" id="3.30.450.40">
    <property type="match status" value="1"/>
</dbReference>
<organism evidence="2 3">
    <name type="scientific">Humidesulfovibrio mexicanus</name>
    <dbReference type="NCBI Taxonomy" id="147047"/>
    <lineage>
        <taxon>Bacteria</taxon>
        <taxon>Pseudomonadati</taxon>
        <taxon>Thermodesulfobacteriota</taxon>
        <taxon>Desulfovibrionia</taxon>
        <taxon>Desulfovibrionales</taxon>
        <taxon>Desulfovibrionaceae</taxon>
        <taxon>Humidesulfovibrio</taxon>
    </lineage>
</organism>
<dbReference type="EMBL" id="FZOC01000002">
    <property type="protein sequence ID" value="SNR81314.1"/>
    <property type="molecule type" value="Genomic_DNA"/>
</dbReference>
<dbReference type="OrthoDB" id="9765588at2"/>
<name>A0A238ZF75_9BACT</name>
<protein>
    <submittedName>
        <fullName evidence="2">GAF domain-containing protein</fullName>
    </submittedName>
</protein>
<dbReference type="Pfam" id="PF13185">
    <property type="entry name" value="GAF_2"/>
    <property type="match status" value="1"/>
</dbReference>
<feature type="domain" description="GAF" evidence="1">
    <location>
        <begin position="27"/>
        <end position="174"/>
    </location>
</feature>
<dbReference type="InterPro" id="IPR003018">
    <property type="entry name" value="GAF"/>
</dbReference>
<keyword evidence="3" id="KW-1185">Reference proteome</keyword>
<reference evidence="2 3" key="1">
    <citation type="submission" date="2017-06" db="EMBL/GenBank/DDBJ databases">
        <authorList>
            <person name="Kim H.J."/>
            <person name="Triplett B.A."/>
        </authorList>
    </citation>
    <scope>NUCLEOTIDE SEQUENCE [LARGE SCALE GENOMIC DNA]</scope>
    <source>
        <strain evidence="2 3">DSM 13116</strain>
    </source>
</reference>
<evidence type="ECO:0000313" key="3">
    <source>
        <dbReference type="Proteomes" id="UP000198324"/>
    </source>
</evidence>
<dbReference type="SUPFAM" id="SSF55781">
    <property type="entry name" value="GAF domain-like"/>
    <property type="match status" value="1"/>
</dbReference>
<sequence>MTKTPDRFERYFRTLADVARVVNSSLESANVLAAVTEQTTKAVRAKGCTLRLLDRSRTRLLPSAAFGLSKDYFRKGSVELAHSEVDREVISGKTILIPNAQSDPRFQYGEAAKKEGIVTVLVAPLMVDGKAIGVMRIYTTTERSFDEASMEFLQAVADLSAMAIENARLHQALKTDYEMLASYEHRIFED</sequence>